<comment type="caution">
    <text evidence="4">The sequence shown here is derived from an EMBL/GenBank/DDBJ whole genome shotgun (WGS) entry which is preliminary data.</text>
</comment>
<dbReference type="Pfam" id="PF13023">
    <property type="entry name" value="HD_3"/>
    <property type="match status" value="1"/>
</dbReference>
<protein>
    <submittedName>
        <fullName evidence="4">HD domain-containing protein</fullName>
    </submittedName>
</protein>
<dbReference type="Gene3D" id="1.10.3210.10">
    <property type="entry name" value="Hypothetical protein af1432"/>
    <property type="match status" value="1"/>
</dbReference>
<dbReference type="InterPro" id="IPR039356">
    <property type="entry name" value="YfbR/HDDC2"/>
</dbReference>
<dbReference type="PANTHER" id="PTHR11845:SF13">
    <property type="entry name" value="5'-DEOXYNUCLEOTIDASE HDDC2"/>
    <property type="match status" value="1"/>
</dbReference>
<proteinExistence type="predicted"/>
<dbReference type="PANTHER" id="PTHR11845">
    <property type="entry name" value="5'-DEOXYNUCLEOTIDASE HDDC2"/>
    <property type="match status" value="1"/>
</dbReference>
<evidence type="ECO:0000256" key="1">
    <source>
        <dbReference type="ARBA" id="ARBA00022723"/>
    </source>
</evidence>
<reference evidence="4" key="1">
    <citation type="submission" date="2020-10" db="EMBL/GenBank/DDBJ databases">
        <authorList>
            <person name="Gilroy R."/>
        </authorList>
    </citation>
    <scope>NUCLEOTIDE SEQUENCE</scope>
    <source>
        <strain evidence="4">CHK184-20233</strain>
    </source>
</reference>
<dbReference type="InterPro" id="IPR006674">
    <property type="entry name" value="HD_domain"/>
</dbReference>
<accession>A0A9D1J2X1</accession>
<reference evidence="4" key="2">
    <citation type="journal article" date="2021" name="PeerJ">
        <title>Extensive microbial diversity within the chicken gut microbiome revealed by metagenomics and culture.</title>
        <authorList>
            <person name="Gilroy R."/>
            <person name="Ravi A."/>
            <person name="Getino M."/>
            <person name="Pursley I."/>
            <person name="Horton D.L."/>
            <person name="Alikhan N.F."/>
            <person name="Baker D."/>
            <person name="Gharbi K."/>
            <person name="Hall N."/>
            <person name="Watson M."/>
            <person name="Adriaenssens E.M."/>
            <person name="Foster-Nyarko E."/>
            <person name="Jarju S."/>
            <person name="Secka A."/>
            <person name="Antonio M."/>
            <person name="Oren A."/>
            <person name="Chaudhuri R.R."/>
            <person name="La Ragione R."/>
            <person name="Hildebrand F."/>
            <person name="Pallen M.J."/>
        </authorList>
    </citation>
    <scope>NUCLEOTIDE SEQUENCE</scope>
    <source>
        <strain evidence="4">CHK184-20233</strain>
    </source>
</reference>
<keyword evidence="1" id="KW-0479">Metal-binding</keyword>
<evidence type="ECO:0000313" key="5">
    <source>
        <dbReference type="Proteomes" id="UP000824232"/>
    </source>
</evidence>
<dbReference type="EMBL" id="DVHC01000010">
    <property type="protein sequence ID" value="HIR58554.1"/>
    <property type="molecule type" value="Genomic_DNA"/>
</dbReference>
<evidence type="ECO:0000256" key="2">
    <source>
        <dbReference type="ARBA" id="ARBA00022801"/>
    </source>
</evidence>
<dbReference type="AlphaFoldDB" id="A0A9D1J2X1"/>
<name>A0A9D1J2X1_9FIRM</name>
<evidence type="ECO:0000259" key="3">
    <source>
        <dbReference type="Pfam" id="PF13023"/>
    </source>
</evidence>
<dbReference type="GO" id="GO:0005737">
    <property type="term" value="C:cytoplasm"/>
    <property type="evidence" value="ECO:0007669"/>
    <property type="project" value="TreeGrafter"/>
</dbReference>
<dbReference type="Proteomes" id="UP000824232">
    <property type="component" value="Unassembled WGS sequence"/>
</dbReference>
<feature type="domain" description="HD" evidence="3">
    <location>
        <begin position="16"/>
        <end position="150"/>
    </location>
</feature>
<keyword evidence="2" id="KW-0378">Hydrolase</keyword>
<sequence>MNKKIETAIKYYKLCTKLKDTIRTGPIVWNAKRERIESVAEHIYGTQMLALSIYYQLGYKLDIMKVIFMLAIHELEEIEIGDLAFYEITKEEKLIKGKKATDYILKDFLGKDEVSALLDEYNERKTDEAIFAYHCDKLECDIQMKLYDQEGCFDLNNQPNNPILNNPSVKKVLDSEKSISNAWIEFDRSKYEDDKNFIEIIDYLKENEI</sequence>
<organism evidence="4 5">
    <name type="scientific">Candidatus Onthousia excrementipullorum</name>
    <dbReference type="NCBI Taxonomy" id="2840884"/>
    <lineage>
        <taxon>Bacteria</taxon>
        <taxon>Bacillati</taxon>
        <taxon>Bacillota</taxon>
        <taxon>Bacilli</taxon>
        <taxon>Candidatus Onthousia</taxon>
    </lineage>
</organism>
<gene>
    <name evidence="4" type="ORF">IAB38_00735</name>
</gene>
<dbReference type="SUPFAM" id="SSF109604">
    <property type="entry name" value="HD-domain/PDEase-like"/>
    <property type="match status" value="1"/>
</dbReference>
<dbReference type="GO" id="GO:0046872">
    <property type="term" value="F:metal ion binding"/>
    <property type="evidence" value="ECO:0007669"/>
    <property type="project" value="UniProtKB-KW"/>
</dbReference>
<dbReference type="GO" id="GO:0002953">
    <property type="term" value="F:5'-deoxynucleotidase activity"/>
    <property type="evidence" value="ECO:0007669"/>
    <property type="project" value="InterPro"/>
</dbReference>
<evidence type="ECO:0000313" key="4">
    <source>
        <dbReference type="EMBL" id="HIR58554.1"/>
    </source>
</evidence>